<evidence type="ECO:0000256" key="1">
    <source>
        <dbReference type="SAM" id="SignalP"/>
    </source>
</evidence>
<sequence>MGINFLLLLVLGLASAEECPVEFTEIHGHCYLFSQQLGENKQSQEQARLFCQMLSQDDYTVDLATLGHFAAAEADPLLAHIYENDLADGGLWLGAERSGESFMWVDGRHLSEKSHLFYYLEPNGNDCIAVRPDLTNNDMHRNYINDAICTHAYNFVCETF</sequence>
<proteinExistence type="predicted"/>
<evidence type="ECO:0000313" key="3">
    <source>
        <dbReference type="EMBL" id="CAL4060305.1"/>
    </source>
</evidence>
<evidence type="ECO:0000313" key="4">
    <source>
        <dbReference type="Proteomes" id="UP001497623"/>
    </source>
</evidence>
<feature type="domain" description="C-type lectin" evidence="2">
    <location>
        <begin position="26"/>
        <end position="158"/>
    </location>
</feature>
<dbReference type="SUPFAM" id="SSF56436">
    <property type="entry name" value="C-type lectin-like"/>
    <property type="match status" value="1"/>
</dbReference>
<dbReference type="InterPro" id="IPR001304">
    <property type="entry name" value="C-type_lectin-like"/>
</dbReference>
<evidence type="ECO:0000259" key="2">
    <source>
        <dbReference type="PROSITE" id="PS50041"/>
    </source>
</evidence>
<dbReference type="InterPro" id="IPR016186">
    <property type="entry name" value="C-type_lectin-like/link_sf"/>
</dbReference>
<protein>
    <recommendedName>
        <fullName evidence="2">C-type lectin domain-containing protein</fullName>
    </recommendedName>
</protein>
<name>A0AAV2PLH8_MEGNR</name>
<feature type="signal peptide" evidence="1">
    <location>
        <begin position="1"/>
        <end position="16"/>
    </location>
</feature>
<organism evidence="3 4">
    <name type="scientific">Meganyctiphanes norvegica</name>
    <name type="common">Northern krill</name>
    <name type="synonym">Thysanopoda norvegica</name>
    <dbReference type="NCBI Taxonomy" id="48144"/>
    <lineage>
        <taxon>Eukaryota</taxon>
        <taxon>Metazoa</taxon>
        <taxon>Ecdysozoa</taxon>
        <taxon>Arthropoda</taxon>
        <taxon>Crustacea</taxon>
        <taxon>Multicrustacea</taxon>
        <taxon>Malacostraca</taxon>
        <taxon>Eumalacostraca</taxon>
        <taxon>Eucarida</taxon>
        <taxon>Euphausiacea</taxon>
        <taxon>Euphausiidae</taxon>
        <taxon>Meganyctiphanes</taxon>
    </lineage>
</organism>
<dbReference type="PROSITE" id="PS50041">
    <property type="entry name" value="C_TYPE_LECTIN_2"/>
    <property type="match status" value="1"/>
</dbReference>
<reference evidence="3 4" key="1">
    <citation type="submission" date="2024-05" db="EMBL/GenBank/DDBJ databases">
        <authorList>
            <person name="Wallberg A."/>
        </authorList>
    </citation>
    <scope>NUCLEOTIDE SEQUENCE [LARGE SCALE GENOMIC DNA]</scope>
</reference>
<dbReference type="EMBL" id="CAXKWB010000322">
    <property type="protein sequence ID" value="CAL4060305.1"/>
    <property type="molecule type" value="Genomic_DNA"/>
</dbReference>
<comment type="caution">
    <text evidence="3">The sequence shown here is derived from an EMBL/GenBank/DDBJ whole genome shotgun (WGS) entry which is preliminary data.</text>
</comment>
<dbReference type="InterPro" id="IPR016187">
    <property type="entry name" value="CTDL_fold"/>
</dbReference>
<dbReference type="Proteomes" id="UP001497623">
    <property type="component" value="Unassembled WGS sequence"/>
</dbReference>
<accession>A0AAV2PLH8</accession>
<gene>
    <name evidence="3" type="ORF">MNOR_LOCUS1233</name>
</gene>
<keyword evidence="4" id="KW-1185">Reference proteome</keyword>
<dbReference type="CDD" id="cd00037">
    <property type="entry name" value="CLECT"/>
    <property type="match status" value="1"/>
</dbReference>
<dbReference type="SMART" id="SM00034">
    <property type="entry name" value="CLECT"/>
    <property type="match status" value="1"/>
</dbReference>
<dbReference type="AlphaFoldDB" id="A0AAV2PLH8"/>
<dbReference type="Gene3D" id="3.10.100.10">
    <property type="entry name" value="Mannose-Binding Protein A, subunit A"/>
    <property type="match status" value="1"/>
</dbReference>
<keyword evidence="1" id="KW-0732">Signal</keyword>
<feature type="chain" id="PRO_5043405039" description="C-type lectin domain-containing protein" evidence="1">
    <location>
        <begin position="17"/>
        <end position="160"/>
    </location>
</feature>